<dbReference type="NCBIfam" id="TIGR03598">
    <property type="entry name" value="GTPase_YsxC"/>
    <property type="match status" value="1"/>
</dbReference>
<keyword evidence="4" id="KW-0479">Metal-binding</keyword>
<evidence type="ECO:0000256" key="8">
    <source>
        <dbReference type="ARBA" id="ARBA00023210"/>
    </source>
</evidence>
<dbReference type="Gene3D" id="3.40.50.300">
    <property type="entry name" value="P-loop containing nucleotide triphosphate hydrolases"/>
    <property type="match status" value="1"/>
</dbReference>
<dbReference type="RefSeq" id="WP_306065533.1">
    <property type="nucleotide sequence ID" value="NZ_JAROCA020000001.1"/>
</dbReference>
<dbReference type="InterPro" id="IPR006073">
    <property type="entry name" value="GTP-bd"/>
</dbReference>
<comment type="function">
    <text evidence="10">Necessary for normal cell division and for the maintenance of normal septation.</text>
</comment>
<dbReference type="Proteomes" id="UP001228376">
    <property type="component" value="Unassembled WGS sequence"/>
</dbReference>
<evidence type="ECO:0000256" key="10">
    <source>
        <dbReference type="HAMAP-Rule" id="MF_00321"/>
    </source>
</evidence>
<evidence type="ECO:0000256" key="1">
    <source>
        <dbReference type="ARBA" id="ARBA00001946"/>
    </source>
</evidence>
<keyword evidence="7 10" id="KW-0342">GTP-binding</keyword>
<comment type="cofactor">
    <cofactor evidence="1">
        <name>Mg(2+)</name>
        <dbReference type="ChEBI" id="CHEBI:18420"/>
    </cofactor>
</comment>
<gene>
    <name evidence="12" type="primary">yihA</name>
    <name evidence="10" type="synonym">engB</name>
    <name evidence="12" type="ORF">P5G51_008490</name>
</gene>
<evidence type="ECO:0000256" key="5">
    <source>
        <dbReference type="ARBA" id="ARBA00022741"/>
    </source>
</evidence>
<keyword evidence="5 10" id="KW-0547">Nucleotide-binding</keyword>
<comment type="caution">
    <text evidence="12">The sequence shown here is derived from an EMBL/GenBank/DDBJ whole genome shotgun (WGS) entry which is preliminary data.</text>
</comment>
<dbReference type="SUPFAM" id="SSF52540">
    <property type="entry name" value="P-loop containing nucleoside triphosphate hydrolases"/>
    <property type="match status" value="1"/>
</dbReference>
<evidence type="ECO:0000313" key="12">
    <source>
        <dbReference type="EMBL" id="MDY0405431.1"/>
    </source>
</evidence>
<accession>A0ABU5CHJ5</accession>
<keyword evidence="3 10" id="KW-0132">Cell division</keyword>
<dbReference type="HAMAP" id="MF_00321">
    <property type="entry name" value="GTPase_EngB"/>
    <property type="match status" value="1"/>
</dbReference>
<dbReference type="InterPro" id="IPR030393">
    <property type="entry name" value="G_ENGB_dom"/>
</dbReference>
<evidence type="ECO:0000256" key="9">
    <source>
        <dbReference type="ARBA" id="ARBA00023306"/>
    </source>
</evidence>
<dbReference type="NCBIfam" id="TIGR00231">
    <property type="entry name" value="small_GTP"/>
    <property type="match status" value="1"/>
</dbReference>
<dbReference type="EMBL" id="JAROCA020000001">
    <property type="protein sequence ID" value="MDY0405431.1"/>
    <property type="molecule type" value="Genomic_DNA"/>
</dbReference>
<dbReference type="Pfam" id="PF01926">
    <property type="entry name" value="MMR_HSR1"/>
    <property type="match status" value="1"/>
</dbReference>
<evidence type="ECO:0000256" key="2">
    <source>
        <dbReference type="ARBA" id="ARBA00009638"/>
    </source>
</evidence>
<name>A0ABU5CHJ5_9BACI</name>
<sequence>MKITNAEFTISAVSSKQYPNDLLPEIALAGRSNVGKSSFINKLIQRKSLARTSSKPGKTQTLNYYKINNQFYFVDVPGYGYAQVSKKEREKWGQMMEEYFQTRDTLRAVILITDIRHEPTRDDVQMYDYLKYFSLDVIVIATKADKIPKGKKEQYVKRTRKILQMEQTDTIIAFSAQTGEGKDAAWGAIRHYLS</sequence>
<organism evidence="12 13">
    <name type="scientific">Tigheibacillus jepli</name>
    <dbReference type="NCBI Taxonomy" id="3035914"/>
    <lineage>
        <taxon>Bacteria</taxon>
        <taxon>Bacillati</taxon>
        <taxon>Bacillota</taxon>
        <taxon>Bacilli</taxon>
        <taxon>Bacillales</taxon>
        <taxon>Bacillaceae</taxon>
        <taxon>Tigheibacillus</taxon>
    </lineage>
</organism>
<dbReference type="CDD" id="cd01876">
    <property type="entry name" value="YihA_EngB"/>
    <property type="match status" value="1"/>
</dbReference>
<dbReference type="InterPro" id="IPR019987">
    <property type="entry name" value="GTP-bd_ribosome_bio_YsxC"/>
</dbReference>
<dbReference type="PANTHER" id="PTHR11649">
    <property type="entry name" value="MSS1/TRME-RELATED GTP-BINDING PROTEIN"/>
    <property type="match status" value="1"/>
</dbReference>
<feature type="domain" description="EngB-type G" evidence="11">
    <location>
        <begin position="22"/>
        <end position="194"/>
    </location>
</feature>
<keyword evidence="9 10" id="KW-0131">Cell cycle</keyword>
<evidence type="ECO:0000313" key="13">
    <source>
        <dbReference type="Proteomes" id="UP001228376"/>
    </source>
</evidence>
<dbReference type="InterPro" id="IPR027417">
    <property type="entry name" value="P-loop_NTPase"/>
</dbReference>
<keyword evidence="8 10" id="KW-0717">Septation</keyword>
<evidence type="ECO:0000256" key="3">
    <source>
        <dbReference type="ARBA" id="ARBA00022618"/>
    </source>
</evidence>
<keyword evidence="13" id="KW-1185">Reference proteome</keyword>
<evidence type="ECO:0000259" key="11">
    <source>
        <dbReference type="PROSITE" id="PS51706"/>
    </source>
</evidence>
<evidence type="ECO:0000256" key="4">
    <source>
        <dbReference type="ARBA" id="ARBA00022723"/>
    </source>
</evidence>
<dbReference type="PANTHER" id="PTHR11649:SF13">
    <property type="entry name" value="ENGB-TYPE G DOMAIN-CONTAINING PROTEIN"/>
    <property type="match status" value="1"/>
</dbReference>
<keyword evidence="6" id="KW-0460">Magnesium</keyword>
<dbReference type="PROSITE" id="PS51706">
    <property type="entry name" value="G_ENGB"/>
    <property type="match status" value="1"/>
</dbReference>
<proteinExistence type="inferred from homology"/>
<reference evidence="12 13" key="1">
    <citation type="submission" date="2023-10" db="EMBL/GenBank/DDBJ databases">
        <title>179-bfca-hs.</title>
        <authorList>
            <person name="Miliotis G."/>
            <person name="Sengupta P."/>
            <person name="Hameed A."/>
            <person name="Chuvochina M."/>
            <person name="Mcdonagh F."/>
            <person name="Simpson A.C."/>
            <person name="Singh N.K."/>
            <person name="Rekha P.D."/>
            <person name="Raman K."/>
            <person name="Hugenholtz P."/>
            <person name="Venkateswaran K."/>
        </authorList>
    </citation>
    <scope>NUCLEOTIDE SEQUENCE [LARGE SCALE GENOMIC DNA]</scope>
    <source>
        <strain evidence="12 13">179-BFC-A-HS</strain>
    </source>
</reference>
<dbReference type="InterPro" id="IPR005225">
    <property type="entry name" value="Small_GTP-bd"/>
</dbReference>
<comment type="similarity">
    <text evidence="2 10">Belongs to the TRAFAC class TrmE-Era-EngA-EngB-Septin-like GTPase superfamily. EngB GTPase family.</text>
</comment>
<evidence type="ECO:0000256" key="7">
    <source>
        <dbReference type="ARBA" id="ARBA00023134"/>
    </source>
</evidence>
<protein>
    <recommendedName>
        <fullName evidence="10">Probable GTP-binding protein EngB</fullName>
    </recommendedName>
</protein>
<evidence type="ECO:0000256" key="6">
    <source>
        <dbReference type="ARBA" id="ARBA00022842"/>
    </source>
</evidence>